<dbReference type="HOGENOM" id="CLU_1012153_0_0_1"/>
<dbReference type="Proteomes" id="UP000029867">
    <property type="component" value="Unassembled WGS sequence"/>
</dbReference>
<proteinExistence type="predicted"/>
<gene>
    <name evidence="2" type="ORF">JL09_g3049</name>
</gene>
<sequence length="275" mass="30426">MLQLRSKAAEISQKRVVALMADGRTAAPAQTIGNVSIQVWYDDDNDDDDDDDEDDDDDDDDDDDIAITISPPKRGKTSLPMDSHSGIVSPPTTAMSNSNTEGYESILNNMENRDDRTHQFLQQQQQQFQQSMNFGQHNQQGIQQSQAQQQLKKDVSIATTASNSRLQEDMSCDVCTGVLKEYNNCVGMENIQSIVGSTLIFNIEFFLGKGGGIGGYNKGTIILAMMHIPSAGVFKTSLRLMVSMATKLQMQLRLELGVQFSEHNVCSRSSSDCFY</sequence>
<organism evidence="2 3">
    <name type="scientific">Pichia kudriavzevii</name>
    <name type="common">Yeast</name>
    <name type="synonym">Issatchenkia orientalis</name>
    <dbReference type="NCBI Taxonomy" id="4909"/>
    <lineage>
        <taxon>Eukaryota</taxon>
        <taxon>Fungi</taxon>
        <taxon>Dikarya</taxon>
        <taxon>Ascomycota</taxon>
        <taxon>Saccharomycotina</taxon>
        <taxon>Pichiomycetes</taxon>
        <taxon>Pichiales</taxon>
        <taxon>Pichiaceae</taxon>
        <taxon>Pichia</taxon>
    </lineage>
</organism>
<evidence type="ECO:0000313" key="3">
    <source>
        <dbReference type="Proteomes" id="UP000029867"/>
    </source>
</evidence>
<dbReference type="AlphaFoldDB" id="A0A099P0V2"/>
<evidence type="ECO:0000256" key="1">
    <source>
        <dbReference type="SAM" id="MobiDB-lite"/>
    </source>
</evidence>
<feature type="region of interest" description="Disordered" evidence="1">
    <location>
        <begin position="40"/>
        <end position="98"/>
    </location>
</feature>
<name>A0A099P0V2_PICKU</name>
<protein>
    <submittedName>
        <fullName evidence="2">Uncharacterized protein</fullName>
    </submittedName>
</protein>
<comment type="caution">
    <text evidence="2">The sequence shown here is derived from an EMBL/GenBank/DDBJ whole genome shotgun (WGS) entry which is preliminary data.</text>
</comment>
<reference evidence="3" key="1">
    <citation type="journal article" date="2014" name="Microb. Cell Fact.">
        <title>Exploiting Issatchenkia orientalis SD108 for succinic acid production.</title>
        <authorList>
            <person name="Xiao H."/>
            <person name="Shao Z."/>
            <person name="Jiang Y."/>
            <person name="Dole S."/>
            <person name="Zhao H."/>
        </authorList>
    </citation>
    <scope>NUCLEOTIDE SEQUENCE [LARGE SCALE GENOMIC DNA]</scope>
    <source>
        <strain evidence="3">SD108</strain>
    </source>
</reference>
<evidence type="ECO:0000313" key="2">
    <source>
        <dbReference type="EMBL" id="KGK37802.1"/>
    </source>
</evidence>
<feature type="compositionally biased region" description="Acidic residues" evidence="1">
    <location>
        <begin position="41"/>
        <end position="65"/>
    </location>
</feature>
<dbReference type="EMBL" id="JQFK01000029">
    <property type="protein sequence ID" value="KGK37802.1"/>
    <property type="molecule type" value="Genomic_DNA"/>
</dbReference>
<accession>A0A099P0V2</accession>